<dbReference type="InterPro" id="IPR000644">
    <property type="entry name" value="CBS_dom"/>
</dbReference>
<keyword evidence="1" id="KW-0129">CBS domain</keyword>
<dbReference type="WBParaSite" id="PSU_v2.g16913.t1">
    <property type="protein sequence ID" value="PSU_v2.g16913.t1"/>
    <property type="gene ID" value="PSU_v2.g16913"/>
</dbReference>
<evidence type="ECO:0000256" key="1">
    <source>
        <dbReference type="PROSITE-ProRule" id="PRU00703"/>
    </source>
</evidence>
<name>A0A914YHX2_9BILA</name>
<evidence type="ECO:0000313" key="3">
    <source>
        <dbReference type="Proteomes" id="UP000887577"/>
    </source>
</evidence>
<dbReference type="Pfam" id="PF00571">
    <property type="entry name" value="CBS"/>
    <property type="match status" value="1"/>
</dbReference>
<dbReference type="Proteomes" id="UP000887577">
    <property type="component" value="Unplaced"/>
</dbReference>
<organism evidence="3 4">
    <name type="scientific">Panagrolaimus superbus</name>
    <dbReference type="NCBI Taxonomy" id="310955"/>
    <lineage>
        <taxon>Eukaryota</taxon>
        <taxon>Metazoa</taxon>
        <taxon>Ecdysozoa</taxon>
        <taxon>Nematoda</taxon>
        <taxon>Chromadorea</taxon>
        <taxon>Rhabditida</taxon>
        <taxon>Tylenchina</taxon>
        <taxon>Panagrolaimomorpha</taxon>
        <taxon>Panagrolaimoidea</taxon>
        <taxon>Panagrolaimidae</taxon>
        <taxon>Panagrolaimus</taxon>
    </lineage>
</organism>
<dbReference type="Gene3D" id="3.10.580.10">
    <property type="entry name" value="CBS-domain"/>
    <property type="match status" value="1"/>
</dbReference>
<dbReference type="SUPFAM" id="SSF54631">
    <property type="entry name" value="CBS-domain pair"/>
    <property type="match status" value="1"/>
</dbReference>
<keyword evidence="3" id="KW-1185">Reference proteome</keyword>
<protein>
    <submittedName>
        <fullName evidence="4">CBS domain-containing protein</fullName>
    </submittedName>
</protein>
<dbReference type="InterPro" id="IPR046342">
    <property type="entry name" value="CBS_dom_sf"/>
</dbReference>
<sequence>MNTVADYKTKPFNDILKIPAKVMINEACIDFLVTSECTVEGAIRTLYDSNLPCLFVVDNEGEKVIGVISYADIMDFLLKLHENPKIMKTANGIRSRINSIAQANS</sequence>
<dbReference type="AlphaFoldDB" id="A0A914YHX2"/>
<evidence type="ECO:0000313" key="4">
    <source>
        <dbReference type="WBParaSite" id="PSU_v2.g16913.t1"/>
    </source>
</evidence>
<evidence type="ECO:0000259" key="2">
    <source>
        <dbReference type="PROSITE" id="PS51371"/>
    </source>
</evidence>
<accession>A0A914YHX2</accession>
<dbReference type="PROSITE" id="PS51371">
    <property type="entry name" value="CBS"/>
    <property type="match status" value="1"/>
</dbReference>
<proteinExistence type="predicted"/>
<reference evidence="4" key="1">
    <citation type="submission" date="2022-11" db="UniProtKB">
        <authorList>
            <consortium name="WormBaseParasite"/>
        </authorList>
    </citation>
    <scope>IDENTIFICATION</scope>
</reference>
<feature type="domain" description="CBS" evidence="2">
    <location>
        <begin position="23"/>
        <end position="85"/>
    </location>
</feature>